<feature type="transmembrane region" description="Helical" evidence="6">
    <location>
        <begin position="151"/>
        <end position="175"/>
    </location>
</feature>
<evidence type="ECO:0000256" key="6">
    <source>
        <dbReference type="SAM" id="Phobius"/>
    </source>
</evidence>
<keyword evidence="5 6" id="KW-0472">Membrane</keyword>
<evidence type="ECO:0000256" key="1">
    <source>
        <dbReference type="ARBA" id="ARBA00004651"/>
    </source>
</evidence>
<keyword evidence="2" id="KW-1003">Cell membrane</keyword>
<proteinExistence type="predicted"/>
<evidence type="ECO:0000256" key="2">
    <source>
        <dbReference type="ARBA" id="ARBA00022475"/>
    </source>
</evidence>
<sequence length="208" mass="20709">MDVLLALLAGSVAGLALAAPLGAIGILLLQEGITRGLRSGLPAAAAVATVDVSYCTAAVAAGALAGPIVSGWSPWPQLLGGVAVIALGAHGLLQGLRAKPSAGERPAGRSGTSRQRYLLFLGLTAINPATLVYFAAILTGLAGFTESGSTAVAFIVGVGLASFGWQTLLVALGAGLRRRTGASFRRWTAIVGNGLIVAFGVALIVQAV</sequence>
<dbReference type="Pfam" id="PF01810">
    <property type="entry name" value="LysE"/>
    <property type="match status" value="1"/>
</dbReference>
<protein>
    <submittedName>
        <fullName evidence="7">Arginine exporter protein ArgO</fullName>
    </submittedName>
</protein>
<keyword evidence="4 6" id="KW-1133">Transmembrane helix</keyword>
<dbReference type="EMBL" id="RKHL01000001">
    <property type="protein sequence ID" value="ROR80323.1"/>
    <property type="molecule type" value="Genomic_DNA"/>
</dbReference>
<evidence type="ECO:0000256" key="5">
    <source>
        <dbReference type="ARBA" id="ARBA00023136"/>
    </source>
</evidence>
<evidence type="ECO:0000313" key="8">
    <source>
        <dbReference type="Proteomes" id="UP000266915"/>
    </source>
</evidence>
<dbReference type="GO" id="GO:0005886">
    <property type="term" value="C:plasma membrane"/>
    <property type="evidence" value="ECO:0007669"/>
    <property type="project" value="UniProtKB-SubCell"/>
</dbReference>
<comment type="subcellular location">
    <subcellularLocation>
        <location evidence="1">Cell membrane</location>
        <topology evidence="1">Multi-pass membrane protein</topology>
    </subcellularLocation>
</comment>
<feature type="transmembrane region" description="Helical" evidence="6">
    <location>
        <begin position="187"/>
        <end position="207"/>
    </location>
</feature>
<feature type="transmembrane region" description="Helical" evidence="6">
    <location>
        <begin position="41"/>
        <end position="66"/>
    </location>
</feature>
<keyword evidence="8" id="KW-1185">Reference proteome</keyword>
<keyword evidence="3 6" id="KW-0812">Transmembrane</keyword>
<organism evidence="7 8">
    <name type="scientific">Plantibacter flavus</name>
    <dbReference type="NCBI Taxonomy" id="150123"/>
    <lineage>
        <taxon>Bacteria</taxon>
        <taxon>Bacillati</taxon>
        <taxon>Actinomycetota</taxon>
        <taxon>Actinomycetes</taxon>
        <taxon>Micrococcales</taxon>
        <taxon>Microbacteriaceae</taxon>
        <taxon>Plantibacter</taxon>
    </lineage>
</organism>
<feature type="transmembrane region" description="Helical" evidence="6">
    <location>
        <begin position="117"/>
        <end position="145"/>
    </location>
</feature>
<feature type="transmembrane region" description="Helical" evidence="6">
    <location>
        <begin position="6"/>
        <end position="29"/>
    </location>
</feature>
<evidence type="ECO:0000313" key="7">
    <source>
        <dbReference type="EMBL" id="ROR80323.1"/>
    </source>
</evidence>
<accession>A0A3N2BYN5</accession>
<dbReference type="AlphaFoldDB" id="A0A3N2BYN5"/>
<dbReference type="InterPro" id="IPR001123">
    <property type="entry name" value="LeuE-type"/>
</dbReference>
<dbReference type="GO" id="GO:0015171">
    <property type="term" value="F:amino acid transmembrane transporter activity"/>
    <property type="evidence" value="ECO:0007669"/>
    <property type="project" value="TreeGrafter"/>
</dbReference>
<comment type="caution">
    <text evidence="7">The sequence shown here is derived from an EMBL/GenBank/DDBJ whole genome shotgun (WGS) entry which is preliminary data.</text>
</comment>
<reference evidence="7 8" key="1">
    <citation type="submission" date="2018-11" db="EMBL/GenBank/DDBJ databases">
        <title>Sequencing the genomes of 1000 actinobacteria strains.</title>
        <authorList>
            <person name="Klenk H.-P."/>
        </authorList>
    </citation>
    <scope>NUCLEOTIDE SEQUENCE [LARGE SCALE GENOMIC DNA]</scope>
    <source>
        <strain evidence="7 8">DSM 14012</strain>
    </source>
</reference>
<name>A0A3N2BYN5_9MICO</name>
<evidence type="ECO:0000256" key="3">
    <source>
        <dbReference type="ARBA" id="ARBA00022692"/>
    </source>
</evidence>
<dbReference type="PANTHER" id="PTHR30086">
    <property type="entry name" value="ARGININE EXPORTER PROTEIN ARGO"/>
    <property type="match status" value="1"/>
</dbReference>
<evidence type="ECO:0000256" key="4">
    <source>
        <dbReference type="ARBA" id="ARBA00022989"/>
    </source>
</evidence>
<dbReference type="Proteomes" id="UP000266915">
    <property type="component" value="Unassembled WGS sequence"/>
</dbReference>
<dbReference type="RefSeq" id="WP_085512136.1">
    <property type="nucleotide sequence ID" value="NZ_FXAP01000003.1"/>
</dbReference>
<gene>
    <name evidence="7" type="ORF">EDD42_0361</name>
</gene>
<feature type="transmembrane region" description="Helical" evidence="6">
    <location>
        <begin position="78"/>
        <end position="96"/>
    </location>
</feature>
<dbReference type="PANTHER" id="PTHR30086:SF20">
    <property type="entry name" value="ARGININE EXPORTER PROTEIN ARGO-RELATED"/>
    <property type="match status" value="1"/>
</dbReference>